<dbReference type="EMBL" id="UINC01134315">
    <property type="protein sequence ID" value="SVD17782.1"/>
    <property type="molecule type" value="Genomic_DNA"/>
</dbReference>
<organism evidence="1">
    <name type="scientific">marine metagenome</name>
    <dbReference type="NCBI Taxonomy" id="408172"/>
    <lineage>
        <taxon>unclassified sequences</taxon>
        <taxon>metagenomes</taxon>
        <taxon>ecological metagenomes</taxon>
    </lineage>
</organism>
<name>A0A382T7J6_9ZZZZ</name>
<evidence type="ECO:0000313" key="1">
    <source>
        <dbReference type="EMBL" id="SVD17782.1"/>
    </source>
</evidence>
<reference evidence="1" key="1">
    <citation type="submission" date="2018-05" db="EMBL/GenBank/DDBJ databases">
        <authorList>
            <person name="Lanie J.A."/>
            <person name="Ng W.-L."/>
            <person name="Kazmierczak K.M."/>
            <person name="Andrzejewski T.M."/>
            <person name="Davidsen T.M."/>
            <person name="Wayne K.J."/>
            <person name="Tettelin H."/>
            <person name="Glass J.I."/>
            <person name="Rusch D."/>
            <person name="Podicherti R."/>
            <person name="Tsui H.-C.T."/>
            <person name="Winkler M.E."/>
        </authorList>
    </citation>
    <scope>NUCLEOTIDE SEQUENCE</scope>
</reference>
<accession>A0A382T7J6</accession>
<protein>
    <submittedName>
        <fullName evidence="1">Uncharacterized protein</fullName>
    </submittedName>
</protein>
<gene>
    <name evidence="1" type="ORF">METZ01_LOCUS370636</name>
</gene>
<sequence>MQLIGFGGSRCADQNPLEDTGLGYLAQVDHVLDEQVLAVFRDGAKGDLEAVFVDEAPGGPGNLGYPELAKRFG</sequence>
<dbReference type="AlphaFoldDB" id="A0A382T7J6"/>
<proteinExistence type="predicted"/>